<name>A0A7D9H9E0_PARCT</name>
<dbReference type="InterPro" id="IPR020611">
    <property type="entry name" value="Cu2_ascorb_mOase_CS-1"/>
</dbReference>
<dbReference type="GO" id="GO:0005507">
    <property type="term" value="F:copper ion binding"/>
    <property type="evidence" value="ECO:0007669"/>
    <property type="project" value="InterPro"/>
</dbReference>
<keyword evidence="14" id="KW-1185">Reference proteome</keyword>
<dbReference type="InterPro" id="IPR036939">
    <property type="entry name" value="Cu2_ascorb_mOase_N_sf"/>
</dbReference>
<reference evidence="13" key="1">
    <citation type="submission" date="2020-04" db="EMBL/GenBank/DDBJ databases">
        <authorList>
            <person name="Alioto T."/>
            <person name="Alioto T."/>
            <person name="Gomez Garrido J."/>
        </authorList>
    </citation>
    <scope>NUCLEOTIDE SEQUENCE</scope>
    <source>
        <strain evidence="13">A484AB</strain>
    </source>
</reference>
<comment type="subcellular location">
    <subcellularLocation>
        <location evidence="2">Secreted</location>
    </subcellularLocation>
</comment>
<keyword evidence="6" id="KW-0732">Signal</keyword>
<evidence type="ECO:0000256" key="5">
    <source>
        <dbReference type="ARBA" id="ARBA00022723"/>
    </source>
</evidence>
<dbReference type="FunFam" id="2.60.120.310:FF:000005">
    <property type="entry name" value="Peptidylglycine alpha-hydroxylating monooxygenase"/>
    <property type="match status" value="1"/>
</dbReference>
<comment type="similarity">
    <text evidence="3">Belongs to the copper type II ascorbate-dependent monooxygenase family.</text>
</comment>
<evidence type="ECO:0000256" key="11">
    <source>
        <dbReference type="ARBA" id="ARBA00023180"/>
    </source>
</evidence>
<comment type="cofactor">
    <cofactor evidence="1">
        <name>Cu(2+)</name>
        <dbReference type="ChEBI" id="CHEBI:29036"/>
    </cofactor>
</comment>
<gene>
    <name evidence="13" type="ORF">PACLA_8A024707</name>
</gene>
<comment type="caution">
    <text evidence="13">The sequence shown here is derived from an EMBL/GenBank/DDBJ whole genome shotgun (WGS) entry which is preliminary data.</text>
</comment>
<dbReference type="PANTHER" id="PTHR10680:SF14">
    <property type="entry name" value="PEPTIDYL-GLYCINE ALPHA-AMIDATING MONOOXYGENASE"/>
    <property type="match status" value="1"/>
</dbReference>
<evidence type="ECO:0000256" key="3">
    <source>
        <dbReference type="ARBA" id="ARBA00010676"/>
    </source>
</evidence>
<evidence type="ECO:0000256" key="9">
    <source>
        <dbReference type="ARBA" id="ARBA00023033"/>
    </source>
</evidence>
<keyword evidence="9 13" id="KW-0503">Monooxygenase</keyword>
<keyword evidence="7" id="KW-0560">Oxidoreductase</keyword>
<dbReference type="Proteomes" id="UP001152795">
    <property type="component" value="Unassembled WGS sequence"/>
</dbReference>
<evidence type="ECO:0000256" key="6">
    <source>
        <dbReference type="ARBA" id="ARBA00022729"/>
    </source>
</evidence>
<protein>
    <submittedName>
        <fullName evidence="13">Peptidylglycine alpha-hydroxylating monooxygenase</fullName>
    </submittedName>
</protein>
<accession>A0A7D9H9E0</accession>
<evidence type="ECO:0000313" key="13">
    <source>
        <dbReference type="EMBL" id="CAB3977923.1"/>
    </source>
</evidence>
<feature type="domain" description="Copper type II ascorbate-dependent monooxygenase N-terminal" evidence="12">
    <location>
        <begin position="30"/>
        <end position="143"/>
    </location>
</feature>
<dbReference type="SUPFAM" id="SSF49742">
    <property type="entry name" value="PHM/PNGase F"/>
    <property type="match status" value="1"/>
</dbReference>
<dbReference type="InterPro" id="IPR000323">
    <property type="entry name" value="Cu2_ascorb_mOase_N"/>
</dbReference>
<dbReference type="OrthoDB" id="10044505at2759"/>
<keyword evidence="4" id="KW-0964">Secreted</keyword>
<dbReference type="InterPro" id="IPR008977">
    <property type="entry name" value="PHM/PNGase_F_dom_sf"/>
</dbReference>
<dbReference type="Gene3D" id="2.60.120.310">
    <property type="entry name" value="Copper type II, ascorbate-dependent monooxygenase, N-terminal domain"/>
    <property type="match status" value="1"/>
</dbReference>
<keyword evidence="5" id="KW-0479">Metal-binding</keyword>
<keyword evidence="10" id="KW-1015">Disulfide bond</keyword>
<evidence type="ECO:0000256" key="7">
    <source>
        <dbReference type="ARBA" id="ARBA00023002"/>
    </source>
</evidence>
<evidence type="ECO:0000256" key="2">
    <source>
        <dbReference type="ARBA" id="ARBA00004613"/>
    </source>
</evidence>
<keyword evidence="11" id="KW-0325">Glycoprotein</keyword>
<dbReference type="AlphaFoldDB" id="A0A7D9H9E0"/>
<dbReference type="GO" id="GO:0005576">
    <property type="term" value="C:extracellular region"/>
    <property type="evidence" value="ECO:0007669"/>
    <property type="project" value="UniProtKB-SubCell"/>
</dbReference>
<keyword evidence="8" id="KW-0186">Copper</keyword>
<organism evidence="13 14">
    <name type="scientific">Paramuricea clavata</name>
    <name type="common">Red gorgonian</name>
    <name type="synonym">Violescent sea-whip</name>
    <dbReference type="NCBI Taxonomy" id="317549"/>
    <lineage>
        <taxon>Eukaryota</taxon>
        <taxon>Metazoa</taxon>
        <taxon>Cnidaria</taxon>
        <taxon>Anthozoa</taxon>
        <taxon>Octocorallia</taxon>
        <taxon>Malacalcyonacea</taxon>
        <taxon>Plexauridae</taxon>
        <taxon>Paramuricea</taxon>
    </lineage>
</organism>
<evidence type="ECO:0000256" key="10">
    <source>
        <dbReference type="ARBA" id="ARBA00023157"/>
    </source>
</evidence>
<dbReference type="PANTHER" id="PTHR10680">
    <property type="entry name" value="PEPTIDYL-GLYCINE ALPHA-AMIDATING MONOOXYGENASE"/>
    <property type="match status" value="1"/>
</dbReference>
<evidence type="ECO:0000256" key="8">
    <source>
        <dbReference type="ARBA" id="ARBA00023008"/>
    </source>
</evidence>
<evidence type="ECO:0000313" key="14">
    <source>
        <dbReference type="Proteomes" id="UP001152795"/>
    </source>
</evidence>
<proteinExistence type="inferred from homology"/>
<dbReference type="Pfam" id="PF01082">
    <property type="entry name" value="Cu2_monooxygen"/>
    <property type="match status" value="1"/>
</dbReference>
<sequence length="186" mass="20593">MRKEEIYICVFVTVFLNCYMTRGDVEKIAIHMPGVRPKKNDSYICTSLKLPAGDSFIVKYEPDAHKETAHHMLLFGCKKPGRFGSKAWNCGDMGSGTCTGSESILFGWARDAPALQLPKDVGFRVGGNTEIQYLTLQIHYAHALEAKHYDRSGLTLHVKTAPQLNLASIYLLLASSAYIPPNSKGL</sequence>
<evidence type="ECO:0000259" key="12">
    <source>
        <dbReference type="Pfam" id="PF01082"/>
    </source>
</evidence>
<dbReference type="EMBL" id="CACRXK020000080">
    <property type="protein sequence ID" value="CAB3977923.1"/>
    <property type="molecule type" value="Genomic_DNA"/>
</dbReference>
<evidence type="ECO:0000256" key="1">
    <source>
        <dbReference type="ARBA" id="ARBA00001973"/>
    </source>
</evidence>
<dbReference type="GO" id="GO:0016715">
    <property type="term" value="F:oxidoreductase activity, acting on paired donors, with incorporation or reduction of molecular oxygen, reduced ascorbate as one donor, and incorporation of one atom of oxygen"/>
    <property type="evidence" value="ECO:0007669"/>
    <property type="project" value="InterPro"/>
</dbReference>
<evidence type="ECO:0000256" key="4">
    <source>
        <dbReference type="ARBA" id="ARBA00022525"/>
    </source>
</evidence>
<dbReference type="PROSITE" id="PS00084">
    <property type="entry name" value="CU2_MONOOXYGENASE_1"/>
    <property type="match status" value="1"/>
</dbReference>